<gene>
    <name evidence="2" type="ORF">JFN93_08765</name>
</gene>
<dbReference type="EMBL" id="JAEMHM010000006">
    <property type="protein sequence ID" value="MBJ6724795.1"/>
    <property type="molecule type" value="Genomic_DNA"/>
</dbReference>
<dbReference type="PROSITE" id="PS51257">
    <property type="entry name" value="PROKAR_LIPOPROTEIN"/>
    <property type="match status" value="1"/>
</dbReference>
<comment type="caution">
    <text evidence="2">The sequence shown here is derived from an EMBL/GenBank/DDBJ whole genome shotgun (WGS) entry which is preliminary data.</text>
</comment>
<dbReference type="InterPro" id="IPR008309">
    <property type="entry name" value="YdbL"/>
</dbReference>
<keyword evidence="3" id="KW-1185">Reference proteome</keyword>
<dbReference type="AlphaFoldDB" id="A0A8J7LVB7"/>
<name>A0A8J7LVB7_9BACT</name>
<dbReference type="RefSeq" id="WP_199383682.1">
    <property type="nucleotide sequence ID" value="NZ_JAEMHM010000006.1"/>
</dbReference>
<feature type="region of interest" description="Disordered" evidence="1">
    <location>
        <begin position="48"/>
        <end position="74"/>
    </location>
</feature>
<dbReference type="Pfam" id="PF07027">
    <property type="entry name" value="DUF1318"/>
    <property type="match status" value="1"/>
</dbReference>
<feature type="compositionally biased region" description="Pro residues" evidence="1">
    <location>
        <begin position="56"/>
        <end position="71"/>
    </location>
</feature>
<organism evidence="2 3">
    <name type="scientific">Geomesophilobacter sediminis</name>
    <dbReference type="NCBI Taxonomy" id="2798584"/>
    <lineage>
        <taxon>Bacteria</taxon>
        <taxon>Pseudomonadati</taxon>
        <taxon>Thermodesulfobacteriota</taxon>
        <taxon>Desulfuromonadia</taxon>
        <taxon>Geobacterales</taxon>
        <taxon>Geobacteraceae</taxon>
        <taxon>Geomesophilobacter</taxon>
    </lineage>
</organism>
<proteinExistence type="predicted"/>
<evidence type="ECO:0000313" key="2">
    <source>
        <dbReference type="EMBL" id="MBJ6724795.1"/>
    </source>
</evidence>
<protein>
    <submittedName>
        <fullName evidence="2">DUF1318 domain-containing protein</fullName>
    </submittedName>
</protein>
<sequence length="223" mass="24161">MKRIMTQWAAVVGCLLLTACAVITVNVYFPEKAAKEAYKSLDEMLLKRGDGKSTPAGPPAPPPEQTPPPVGPQSSLIRNLQASLSFVGTAYAEENEADTLAVELSSMPEVIKAYDEMNSRLPQITALYNSGAVGLTNQGLVAVRDKSKVSPQDEETLAAENKSRKVVVTSMAKAILKLNKQKVTDAAMKQVMGKAAATFAEARREDAKPGWWVQLENGRWTQK</sequence>
<evidence type="ECO:0000256" key="1">
    <source>
        <dbReference type="SAM" id="MobiDB-lite"/>
    </source>
</evidence>
<evidence type="ECO:0000313" key="3">
    <source>
        <dbReference type="Proteomes" id="UP000636888"/>
    </source>
</evidence>
<accession>A0A8J7LVB7</accession>
<reference evidence="2" key="1">
    <citation type="submission" date="2020-12" db="EMBL/GenBank/DDBJ databases">
        <title>Geomonas sp. Red875, isolated from river sediment.</title>
        <authorList>
            <person name="Xu Z."/>
            <person name="Zhang Z."/>
            <person name="Masuda Y."/>
            <person name="Itoh H."/>
            <person name="Senoo K."/>
        </authorList>
    </citation>
    <scope>NUCLEOTIDE SEQUENCE</scope>
    <source>
        <strain evidence="2">Red875</strain>
    </source>
</reference>
<dbReference type="Proteomes" id="UP000636888">
    <property type="component" value="Unassembled WGS sequence"/>
</dbReference>